<dbReference type="GO" id="GO:0032259">
    <property type="term" value="P:methylation"/>
    <property type="evidence" value="ECO:0007669"/>
    <property type="project" value="UniProtKB-KW"/>
</dbReference>
<keyword evidence="1" id="KW-0808">Transferase</keyword>
<dbReference type="Proteomes" id="UP000735302">
    <property type="component" value="Unassembled WGS sequence"/>
</dbReference>
<proteinExistence type="predicted"/>
<keyword evidence="2" id="KW-1185">Reference proteome</keyword>
<keyword evidence="1" id="KW-0489">Methyltransferase</keyword>
<accession>A0AAV3ZQD4</accession>
<sequence>MTEDGFYPLGTDQGILKQLYARAEFTACPKEVMKVKDIPDHDMSQLSDHLQLVSPQEAAKDSSGVCARRNVELYEVPLCEKENKVQFHMSF</sequence>
<comment type="caution">
    <text evidence="1">The sequence shown here is derived from an EMBL/GenBank/DDBJ whole genome shotgun (WGS) entry which is preliminary data.</text>
</comment>
<dbReference type="EMBL" id="BLXT01002685">
    <property type="protein sequence ID" value="GFN96603.1"/>
    <property type="molecule type" value="Genomic_DNA"/>
</dbReference>
<evidence type="ECO:0000313" key="2">
    <source>
        <dbReference type="Proteomes" id="UP000735302"/>
    </source>
</evidence>
<reference evidence="1 2" key="1">
    <citation type="journal article" date="2021" name="Elife">
        <title>Chloroplast acquisition without the gene transfer in kleptoplastic sea slugs, Plakobranchus ocellatus.</title>
        <authorList>
            <person name="Maeda T."/>
            <person name="Takahashi S."/>
            <person name="Yoshida T."/>
            <person name="Shimamura S."/>
            <person name="Takaki Y."/>
            <person name="Nagai Y."/>
            <person name="Toyoda A."/>
            <person name="Suzuki Y."/>
            <person name="Arimoto A."/>
            <person name="Ishii H."/>
            <person name="Satoh N."/>
            <person name="Nishiyama T."/>
            <person name="Hasebe M."/>
            <person name="Maruyama T."/>
            <person name="Minagawa J."/>
            <person name="Obokata J."/>
            <person name="Shigenobu S."/>
        </authorList>
    </citation>
    <scope>NUCLEOTIDE SEQUENCE [LARGE SCALE GENOMIC DNA]</scope>
</reference>
<organism evidence="1 2">
    <name type="scientific">Plakobranchus ocellatus</name>
    <dbReference type="NCBI Taxonomy" id="259542"/>
    <lineage>
        <taxon>Eukaryota</taxon>
        <taxon>Metazoa</taxon>
        <taxon>Spiralia</taxon>
        <taxon>Lophotrochozoa</taxon>
        <taxon>Mollusca</taxon>
        <taxon>Gastropoda</taxon>
        <taxon>Heterobranchia</taxon>
        <taxon>Euthyneura</taxon>
        <taxon>Panpulmonata</taxon>
        <taxon>Sacoglossa</taxon>
        <taxon>Placobranchoidea</taxon>
        <taxon>Plakobranchidae</taxon>
        <taxon>Plakobranchus</taxon>
    </lineage>
</organism>
<dbReference type="AlphaFoldDB" id="A0AAV3ZQD4"/>
<dbReference type="GO" id="GO:0008168">
    <property type="term" value="F:methyltransferase activity"/>
    <property type="evidence" value="ECO:0007669"/>
    <property type="project" value="UniProtKB-KW"/>
</dbReference>
<evidence type="ECO:0000313" key="1">
    <source>
        <dbReference type="EMBL" id="GFN96603.1"/>
    </source>
</evidence>
<gene>
    <name evidence="1" type="ORF">PoB_002310900</name>
</gene>
<name>A0AAV3ZQD4_9GAST</name>
<protein>
    <submittedName>
        <fullName evidence="1">Ribosomal RNA small subunit methyltransferase h</fullName>
    </submittedName>
</protein>